<dbReference type="InParanoid" id="J4IAI9"/>
<gene>
    <name evidence="2" type="ORF">FIBRA_05106</name>
</gene>
<dbReference type="RefSeq" id="XP_012182274.1">
    <property type="nucleotide sequence ID" value="XM_012326884.1"/>
</dbReference>
<sequence>MLFTIPQPAGKAAEGSADENPLHLLGLSCVDIERFLGTLYPSVYGTYKAHTIDEWTSILNLSTMWDFSDVRKLAIRKLQALSMDPVDKIILSRKYRIHGEWTIGAYTTLCERREPLTIPEASRLGLETAIRIAQIREQIRSCSTRTRGPYQLLSASAIRRGPPDKRPSPRISRPRWEFGKGPAEHTSNRSGTPNTGKALTNVPGTTRLVADVFGLKLT</sequence>
<dbReference type="EMBL" id="HE797096">
    <property type="protein sequence ID" value="CCM02991.1"/>
    <property type="molecule type" value="Genomic_DNA"/>
</dbReference>
<feature type="compositionally biased region" description="Basic and acidic residues" evidence="1">
    <location>
        <begin position="174"/>
        <end position="187"/>
    </location>
</feature>
<reference evidence="2 3" key="1">
    <citation type="journal article" date="2012" name="Appl. Environ. Microbiol.">
        <title>Short-read sequencing for genomic analysis of the brown rot fungus Fibroporia radiculosa.</title>
        <authorList>
            <person name="Tang J.D."/>
            <person name="Perkins A.D."/>
            <person name="Sonstegard T.S."/>
            <person name="Schroeder S.G."/>
            <person name="Burgess S.C."/>
            <person name="Diehl S.V."/>
        </authorList>
    </citation>
    <scope>NUCLEOTIDE SEQUENCE [LARGE SCALE GENOMIC DNA]</scope>
    <source>
        <strain evidence="2 3">TFFH 294</strain>
    </source>
</reference>
<keyword evidence="3" id="KW-1185">Reference proteome</keyword>
<feature type="compositionally biased region" description="Polar residues" evidence="1">
    <location>
        <begin position="188"/>
        <end position="201"/>
    </location>
</feature>
<dbReference type="AlphaFoldDB" id="J4IAI9"/>
<organism evidence="2 3">
    <name type="scientific">Fibroporia radiculosa</name>
    <dbReference type="NCBI Taxonomy" id="599839"/>
    <lineage>
        <taxon>Eukaryota</taxon>
        <taxon>Fungi</taxon>
        <taxon>Dikarya</taxon>
        <taxon>Basidiomycota</taxon>
        <taxon>Agaricomycotina</taxon>
        <taxon>Agaricomycetes</taxon>
        <taxon>Polyporales</taxon>
        <taxon>Fibroporiaceae</taxon>
        <taxon>Fibroporia</taxon>
    </lineage>
</organism>
<dbReference type="HOGENOM" id="CLU_047592_0_2_1"/>
<feature type="region of interest" description="Disordered" evidence="1">
    <location>
        <begin position="153"/>
        <end position="201"/>
    </location>
</feature>
<evidence type="ECO:0000313" key="3">
    <source>
        <dbReference type="Proteomes" id="UP000006352"/>
    </source>
</evidence>
<proteinExistence type="predicted"/>
<evidence type="ECO:0000313" key="2">
    <source>
        <dbReference type="EMBL" id="CCM02991.1"/>
    </source>
</evidence>
<dbReference type="Proteomes" id="UP000006352">
    <property type="component" value="Unassembled WGS sequence"/>
</dbReference>
<evidence type="ECO:0000256" key="1">
    <source>
        <dbReference type="SAM" id="MobiDB-lite"/>
    </source>
</evidence>
<name>J4IAI9_9APHY</name>
<dbReference type="STRING" id="599839.J4IAI9"/>
<accession>J4IAI9</accession>
<protein>
    <submittedName>
        <fullName evidence="2">Uncharacterized protein</fullName>
    </submittedName>
</protein>
<dbReference type="GeneID" id="24097902"/>
<dbReference type="OrthoDB" id="2367075at2759"/>